<dbReference type="SMART" id="SM00530">
    <property type="entry name" value="HTH_XRE"/>
    <property type="match status" value="1"/>
</dbReference>
<dbReference type="PANTHER" id="PTHR43236:SF2">
    <property type="entry name" value="BLL0069 PROTEIN"/>
    <property type="match status" value="1"/>
</dbReference>
<dbReference type="PANTHER" id="PTHR43236">
    <property type="entry name" value="ANTITOXIN HIGA1"/>
    <property type="match status" value="1"/>
</dbReference>
<dbReference type="CDD" id="cd00093">
    <property type="entry name" value="HTH_XRE"/>
    <property type="match status" value="1"/>
</dbReference>
<feature type="domain" description="HTH cro/C1-type" evidence="2">
    <location>
        <begin position="17"/>
        <end position="68"/>
    </location>
</feature>
<name>A0A4R8IPX3_9GAMM</name>
<dbReference type="Proteomes" id="UP000294914">
    <property type="component" value="Unassembled WGS sequence"/>
</dbReference>
<dbReference type="InterPro" id="IPR010982">
    <property type="entry name" value="Lambda_DNA-bd_dom_sf"/>
</dbReference>
<keyword evidence="4" id="KW-1185">Reference proteome</keyword>
<dbReference type="EMBL" id="SOQX01000002">
    <property type="protein sequence ID" value="TDY03002.1"/>
    <property type="molecule type" value="Genomic_DNA"/>
</dbReference>
<dbReference type="InterPro" id="IPR052345">
    <property type="entry name" value="Rad_response_metalloprotease"/>
</dbReference>
<dbReference type="SUPFAM" id="SSF47413">
    <property type="entry name" value="lambda repressor-like DNA-binding domains"/>
    <property type="match status" value="1"/>
</dbReference>
<evidence type="ECO:0000313" key="4">
    <source>
        <dbReference type="Proteomes" id="UP000294914"/>
    </source>
</evidence>
<evidence type="ECO:0000313" key="3">
    <source>
        <dbReference type="EMBL" id="TDY03002.1"/>
    </source>
</evidence>
<accession>A0A4R8IPX3</accession>
<dbReference type="InterPro" id="IPR010359">
    <property type="entry name" value="IrrE_HExxH"/>
</dbReference>
<proteinExistence type="inferred from homology"/>
<dbReference type="AlphaFoldDB" id="A0A4R8IPX3"/>
<gene>
    <name evidence="3" type="ORF">EDC23_1386</name>
</gene>
<dbReference type="InterPro" id="IPR001387">
    <property type="entry name" value="Cro/C1-type_HTH"/>
</dbReference>
<protein>
    <submittedName>
        <fullName evidence="3">Helix-turn-helix protein</fullName>
    </submittedName>
</protein>
<sequence length="390" mass="44687">MANPIRAQINPDLLIWARKSCRMDIDYAADKLKVTRENLESWESGSKQPTVNQLRNIAKKYRINFGAFFLPSPPQVFTPPVKDYRLHHGAESNDIDPDITIELRMNLQAREIALELENELDESFSRFELECSINDKPEIVATNIRKVLGISFEKQKKFRSSRVAFNEWRNAISSYGVLALQSTHIALRDMRGYSVYFDYMPLIVVNRKDAYAARSFTLLHEFTHLLLRSSGLCDLNSDDSRPVHDQKLEAFCNAVASHVLVPDSLLLSYKQLRGVPSNQWNDEILSPIAKDFGVSREVILRKLLDHGLTTREFYLENRERYTQEAIEYKKRQKGGFVTPSIDVISAKSRQFVSLVFDAMNSNVITRNDASDYLGVRAKHFSAIESMLGSK</sequence>
<evidence type="ECO:0000256" key="1">
    <source>
        <dbReference type="ARBA" id="ARBA00007227"/>
    </source>
</evidence>
<comment type="caution">
    <text evidence="3">The sequence shown here is derived from an EMBL/GenBank/DDBJ whole genome shotgun (WGS) entry which is preliminary data.</text>
</comment>
<evidence type="ECO:0000259" key="2">
    <source>
        <dbReference type="PROSITE" id="PS50943"/>
    </source>
</evidence>
<dbReference type="Gene3D" id="1.10.260.40">
    <property type="entry name" value="lambda repressor-like DNA-binding domains"/>
    <property type="match status" value="1"/>
</dbReference>
<comment type="similarity">
    <text evidence="1">Belongs to the short-chain fatty acyl-CoA assimilation regulator (ScfR) family.</text>
</comment>
<dbReference type="RefSeq" id="WP_166668792.1">
    <property type="nucleotide sequence ID" value="NZ_SOQX01000002.1"/>
</dbReference>
<reference evidence="3 4" key="1">
    <citation type="submission" date="2019-03" db="EMBL/GenBank/DDBJ databases">
        <title>Genomic Encyclopedia of Type Strains, Phase IV (KMG-IV): sequencing the most valuable type-strain genomes for metagenomic binning, comparative biology and taxonomic classification.</title>
        <authorList>
            <person name="Goeker M."/>
        </authorList>
    </citation>
    <scope>NUCLEOTIDE SEQUENCE [LARGE SCALE GENOMIC DNA]</scope>
    <source>
        <strain evidence="3 4">DSM 16326</strain>
    </source>
</reference>
<organism evidence="3 4">
    <name type="scientific">Thiohalophilus thiocyanatoxydans</name>
    <dbReference type="NCBI Taxonomy" id="381308"/>
    <lineage>
        <taxon>Bacteria</taxon>
        <taxon>Pseudomonadati</taxon>
        <taxon>Pseudomonadota</taxon>
        <taxon>Gammaproteobacteria</taxon>
        <taxon>Thiohalomonadales</taxon>
        <taxon>Thiohalophilaceae</taxon>
        <taxon>Thiohalophilus</taxon>
    </lineage>
</organism>
<dbReference type="Pfam" id="PF06114">
    <property type="entry name" value="Peptidase_M78"/>
    <property type="match status" value="1"/>
</dbReference>
<dbReference type="GO" id="GO:0003677">
    <property type="term" value="F:DNA binding"/>
    <property type="evidence" value="ECO:0007669"/>
    <property type="project" value="InterPro"/>
</dbReference>
<dbReference type="PROSITE" id="PS50943">
    <property type="entry name" value="HTH_CROC1"/>
    <property type="match status" value="1"/>
</dbReference>
<dbReference type="Gene3D" id="1.10.10.2910">
    <property type="match status" value="1"/>
</dbReference>